<proteinExistence type="predicted"/>
<gene>
    <name evidence="1" type="ORF">LTR37_006858</name>
</gene>
<accession>A0ACC3NFI4</accession>
<keyword evidence="2" id="KW-1185">Reference proteome</keyword>
<sequence>MDLDQRTNKASGLPRPSKLPVLRNKLSQLSFSTQGESVDESRGNVATPKVPKRQLIASLPRAAKHGSKEPIVPSKPLVARGDVSKRTPSKSAAKGSYPSVMRPSSRGNQQRQTTQTTQPILTTEDEENHDRLGSLDSFRSASRQGSQDELPLQPKEFIEPAELPKLPRERRPSRPSLSDRTIGSIQNLPATPKERRRSSFFSTESPMGPPPRPSSSLSRNGSSHSSRPGTSDGTLGMPLGRAPTVAKHTVSAKAASRTSLGGFGFTPNRSVSGNSTNDRHDSKHLISPVPRSPSPSKQAGHLTLSNGLSKAKSTPKSKTVAARPSKPRPALADAFATPGKSGVATKMQQKEQQSVSHSTTPPSSKHVVSNPTNSSSAALRQQIAAAKAAARRDKEKQDSAYDAQLTGGSDFESSALADPFNQAPRDGKHILRNRLNAARMDGKLNIAAMSLKEIPDEVLHMYDASVLEESKVSWAEVVDLTRLNAADNEIEGLADAVFPDVSAEELAENDDQTAGNQFGGLETLDLHGNKLQALPMGLRRLERLTMLNLSHNAVENSALDVVAQIASLKDLKLGHNALSNNLPSSLCNLRNLESLDLQSNRLLGLPEAIRELVSLKVLNVSNNQLTALPMDALEALPLIELDASSNALISALFPSTCANAHPTLRILRAANNSLAALTFSNALDLPQLRTLDVNNNHITLLPPMSGWEQLNTLTAADNKIAELPAGFVMLRKLRNVNLTSNELRSLDPEVARMDSLQSLVLASNPLREKKFLTMSAADIKRDLQARLEPVTTDDDEMIEQDDFHDARNAISPPAPTTKSSWTLQPGGKLELAGRGYTDEINDGLGSFLKGHETRQLHLSSNRLTAVPPALWLGQELRILDLSGNALGSDYFFDELSLPSLQELNLSRCSLTILEPLTTQLQAPSLQTLNVAVNRLTGTVPLLRKSFPVLSTLFASDNRFMSVTADSLRGLQTVNLASNDIQQLSGEIGLLWDEGLRSLEVGTNAFRVPNHRVLEKGTEALMRYLRDRIPAAQFCMQNGLGIAEVVAMAPAWIFDTNGNKVGARTKPWRVSDYICDYYRAKNLVATSSKPCASRTNATSARKRRIVHEDDRALKKPKIEEGQVLGIVKPQKDGIAGEGSPKSAFAKKSLTLTNKVKLEARD</sequence>
<reference evidence="1" key="1">
    <citation type="submission" date="2023-07" db="EMBL/GenBank/DDBJ databases">
        <title>Black Yeasts Isolated from many extreme environments.</title>
        <authorList>
            <person name="Coleine C."/>
            <person name="Stajich J.E."/>
            <person name="Selbmann L."/>
        </authorList>
    </citation>
    <scope>NUCLEOTIDE SEQUENCE</scope>
    <source>
        <strain evidence="1">CCFEE 5714</strain>
    </source>
</reference>
<dbReference type="EMBL" id="JAUTXU010000046">
    <property type="protein sequence ID" value="KAK3715875.1"/>
    <property type="molecule type" value="Genomic_DNA"/>
</dbReference>
<evidence type="ECO:0000313" key="1">
    <source>
        <dbReference type="EMBL" id="KAK3715875.1"/>
    </source>
</evidence>
<dbReference type="Proteomes" id="UP001281147">
    <property type="component" value="Unassembled WGS sequence"/>
</dbReference>
<organism evidence="1 2">
    <name type="scientific">Vermiconidia calcicola</name>
    <dbReference type="NCBI Taxonomy" id="1690605"/>
    <lineage>
        <taxon>Eukaryota</taxon>
        <taxon>Fungi</taxon>
        <taxon>Dikarya</taxon>
        <taxon>Ascomycota</taxon>
        <taxon>Pezizomycotina</taxon>
        <taxon>Dothideomycetes</taxon>
        <taxon>Dothideomycetidae</taxon>
        <taxon>Mycosphaerellales</taxon>
        <taxon>Extremaceae</taxon>
        <taxon>Vermiconidia</taxon>
    </lineage>
</organism>
<evidence type="ECO:0000313" key="2">
    <source>
        <dbReference type="Proteomes" id="UP001281147"/>
    </source>
</evidence>
<name>A0ACC3NFI4_9PEZI</name>
<comment type="caution">
    <text evidence="1">The sequence shown here is derived from an EMBL/GenBank/DDBJ whole genome shotgun (WGS) entry which is preliminary data.</text>
</comment>
<protein>
    <submittedName>
        <fullName evidence="1">Uncharacterized protein</fullName>
    </submittedName>
</protein>